<proteinExistence type="predicted"/>
<comment type="caution">
    <text evidence="5">The sequence shown here is derived from an EMBL/GenBank/DDBJ whole genome shotgun (WGS) entry which is preliminary data.</text>
</comment>
<keyword evidence="2 3" id="KW-0040">ANK repeat</keyword>
<evidence type="ECO:0000256" key="3">
    <source>
        <dbReference type="PROSITE-ProRule" id="PRU00023"/>
    </source>
</evidence>
<evidence type="ECO:0000256" key="1">
    <source>
        <dbReference type="ARBA" id="ARBA00022737"/>
    </source>
</evidence>
<dbReference type="Gene3D" id="1.25.40.20">
    <property type="entry name" value="Ankyrin repeat-containing domain"/>
    <property type="match status" value="1"/>
</dbReference>
<dbReference type="PROSITE" id="PS50088">
    <property type="entry name" value="ANK_REPEAT"/>
    <property type="match status" value="1"/>
</dbReference>
<feature type="repeat" description="ANK" evidence="3">
    <location>
        <begin position="370"/>
        <end position="395"/>
    </location>
</feature>
<dbReference type="InterPro" id="IPR002110">
    <property type="entry name" value="Ankyrin_rpt"/>
</dbReference>
<feature type="region of interest" description="Disordered" evidence="4">
    <location>
        <begin position="590"/>
        <end position="616"/>
    </location>
</feature>
<feature type="region of interest" description="Disordered" evidence="4">
    <location>
        <begin position="217"/>
        <end position="244"/>
    </location>
</feature>
<dbReference type="PANTHER" id="PTHR24203">
    <property type="entry name" value="ANKYRIN REPEAT FAMILY PROTEIN"/>
    <property type="match status" value="1"/>
</dbReference>
<dbReference type="Proteomes" id="UP000283895">
    <property type="component" value="Unassembled WGS sequence"/>
</dbReference>
<gene>
    <name evidence="5" type="ORF">VMCG_10720</name>
</gene>
<feature type="compositionally biased region" description="Pro residues" evidence="4">
    <location>
        <begin position="470"/>
        <end position="482"/>
    </location>
</feature>
<dbReference type="OrthoDB" id="341259at2759"/>
<feature type="region of interest" description="Disordered" evidence="4">
    <location>
        <begin position="277"/>
        <end position="305"/>
    </location>
</feature>
<dbReference type="STRING" id="356882.A0A423V8X4"/>
<dbReference type="EMBL" id="LKEA01000099">
    <property type="protein sequence ID" value="ROV87295.1"/>
    <property type="molecule type" value="Genomic_DNA"/>
</dbReference>
<dbReference type="Pfam" id="PF00023">
    <property type="entry name" value="Ank"/>
    <property type="match status" value="2"/>
</dbReference>
<feature type="compositionally biased region" description="Low complexity" evidence="4">
    <location>
        <begin position="590"/>
        <end position="609"/>
    </location>
</feature>
<name>A0A423V8X4_9PEZI</name>
<dbReference type="SMART" id="SM00248">
    <property type="entry name" value="ANK"/>
    <property type="match status" value="3"/>
</dbReference>
<evidence type="ECO:0000256" key="2">
    <source>
        <dbReference type="ARBA" id="ARBA00023043"/>
    </source>
</evidence>
<keyword evidence="1" id="KW-0677">Repeat</keyword>
<dbReference type="InterPro" id="IPR036770">
    <property type="entry name" value="Ankyrin_rpt-contain_sf"/>
</dbReference>
<organism evidence="5 6">
    <name type="scientific">Cytospora schulzeri</name>
    <dbReference type="NCBI Taxonomy" id="448051"/>
    <lineage>
        <taxon>Eukaryota</taxon>
        <taxon>Fungi</taxon>
        <taxon>Dikarya</taxon>
        <taxon>Ascomycota</taxon>
        <taxon>Pezizomycotina</taxon>
        <taxon>Sordariomycetes</taxon>
        <taxon>Sordariomycetidae</taxon>
        <taxon>Diaporthales</taxon>
        <taxon>Cytosporaceae</taxon>
        <taxon>Cytospora</taxon>
    </lineage>
</organism>
<dbReference type="PANTHER" id="PTHR24203:SF45">
    <property type="entry name" value="ANKYRIN REPEAT DOMAIN 6"/>
    <property type="match status" value="1"/>
</dbReference>
<evidence type="ECO:0000256" key="4">
    <source>
        <dbReference type="SAM" id="MobiDB-lite"/>
    </source>
</evidence>
<reference evidence="5 6" key="1">
    <citation type="submission" date="2015-09" db="EMBL/GenBank/DDBJ databases">
        <title>Host preference determinants of Valsa canker pathogens revealed by comparative genomics.</title>
        <authorList>
            <person name="Yin Z."/>
            <person name="Huang L."/>
        </authorList>
    </citation>
    <scope>NUCLEOTIDE SEQUENCE [LARGE SCALE GENOMIC DNA]</scope>
    <source>
        <strain evidence="5 6">03-1</strain>
    </source>
</reference>
<accession>A0A423V8X4</accession>
<dbReference type="SUPFAM" id="SSF48403">
    <property type="entry name" value="Ankyrin repeat"/>
    <property type="match status" value="1"/>
</dbReference>
<feature type="region of interest" description="Disordered" evidence="4">
    <location>
        <begin position="1"/>
        <end position="20"/>
    </location>
</feature>
<dbReference type="PROSITE" id="PS50297">
    <property type="entry name" value="ANK_REP_REGION"/>
    <property type="match status" value="1"/>
</dbReference>
<evidence type="ECO:0000313" key="6">
    <source>
        <dbReference type="Proteomes" id="UP000283895"/>
    </source>
</evidence>
<feature type="region of interest" description="Disordered" evidence="4">
    <location>
        <begin position="442"/>
        <end position="493"/>
    </location>
</feature>
<feature type="compositionally biased region" description="Basic and acidic residues" evidence="4">
    <location>
        <begin position="217"/>
        <end position="229"/>
    </location>
</feature>
<evidence type="ECO:0000313" key="5">
    <source>
        <dbReference type="EMBL" id="ROV87295.1"/>
    </source>
</evidence>
<sequence>MATSSAHPHTHTHPPQHPHLQLPDELLMQILDFIADDVLLTTTHSDDDHDNEHDHDSLASTSLSTLHAVARSGRRLHSIATPLLYRCAVLLDLSFTVAVDPTLLCHAEHDLDLNLSSYTPRRRRHLDSRFPLLLSACELGNDRLVESLARAAAAISNPRPNSKSDMKASSAPSTCSPSACQAYLAASFYKASHCPLRHWPALFPEHKRDELECRYGHRQGDGLGEDKTKKNTNTDSVGQEPAMATPLPLSYSTALHAASQHGHVTTVQLLLELLAGDRGRDGRDGPDSNRRGGRTHGDDDEARYIQPPLPPLFTGIVMATAGPPLAAALDAPARMSCLCHSRHLHASSRSDFGLGDVSGIISRPHPVEWPLATPLMLAIASGNAEVAKVLIASGATWALPAIPEPWQACGGVTALQMIAANCMVDLAEWLVWWCKERGAHGCDSSKEGGRTLPPPPPELPDYRSDFNHPPRTPPPPPPPPPISWRSSSPDAITMIDWPDQEGHFAIHYAALCQLPSPVATSSEAAVPPPTRMEMRRLVRALVNLGGSPAGLTTRAKVHVNRALIREHRGRVQRLQESKDSSPDAAAAITTASTKNNNNDNNKNSTTTMTAGPLPARLLPSPSCVRSPNRISSIWFSPEQAVLRRYQIRYWAPLTLLRQEQYGHGHIQRQAEADDGEVAGRGDAVGDVEVAFCYWYLDMLEAGLDCFVEQLDEAAADERDSSDGEVSPVALALAHGNADLVAELELCGY</sequence>
<protein>
    <submittedName>
        <fullName evidence="5">Uncharacterized protein</fullName>
    </submittedName>
</protein>
<feature type="compositionally biased region" description="Basic and acidic residues" evidence="4">
    <location>
        <begin position="277"/>
        <end position="290"/>
    </location>
</feature>
<keyword evidence="6" id="KW-1185">Reference proteome</keyword>
<dbReference type="AlphaFoldDB" id="A0A423V8X4"/>